<evidence type="ECO:0000313" key="3">
    <source>
        <dbReference type="Proteomes" id="UP000322976"/>
    </source>
</evidence>
<keyword evidence="1" id="KW-1133">Transmembrane helix</keyword>
<evidence type="ECO:0000256" key="1">
    <source>
        <dbReference type="SAM" id="Phobius"/>
    </source>
</evidence>
<proteinExistence type="predicted"/>
<name>A0A5D8QCR9_9THEO</name>
<comment type="caution">
    <text evidence="2">The sequence shown here is derived from an EMBL/GenBank/DDBJ whole genome shotgun (WGS) entry which is preliminary data.</text>
</comment>
<dbReference type="Proteomes" id="UP000322976">
    <property type="component" value="Unassembled WGS sequence"/>
</dbReference>
<dbReference type="EMBL" id="VTPS01000006">
    <property type="protein sequence ID" value="TZE82440.1"/>
    <property type="molecule type" value="Genomic_DNA"/>
</dbReference>
<dbReference type="AlphaFoldDB" id="A0A5D8QCR9"/>
<gene>
    <name evidence="2" type="ORF">FWJ32_05380</name>
</gene>
<keyword evidence="1" id="KW-0472">Membrane</keyword>
<feature type="transmembrane region" description="Helical" evidence="1">
    <location>
        <begin position="20"/>
        <end position="41"/>
    </location>
</feature>
<protein>
    <submittedName>
        <fullName evidence="2">Uncharacterized protein</fullName>
    </submittedName>
</protein>
<accession>A0A5D8QCR9</accession>
<sequence>MSINRFYVIAVIESFYEFNAIIAFVCIYISSAAFFFIFVGIGCKRLYCFAVYGKVFSKVRQ</sequence>
<organism evidence="2 3">
    <name type="scientific">Calorimonas adulescens</name>
    <dbReference type="NCBI Taxonomy" id="2606906"/>
    <lineage>
        <taxon>Bacteria</taxon>
        <taxon>Bacillati</taxon>
        <taxon>Bacillota</taxon>
        <taxon>Clostridia</taxon>
        <taxon>Thermoanaerobacterales</taxon>
        <taxon>Thermoanaerobacteraceae</taxon>
        <taxon>Calorimonas</taxon>
    </lineage>
</organism>
<keyword evidence="1" id="KW-0812">Transmembrane</keyword>
<reference evidence="2 3" key="1">
    <citation type="submission" date="2019-08" db="EMBL/GenBank/DDBJ databases">
        <title>Calorimonas adulescens gen. nov., sp. nov., an anaerobic thermophilic bacterium from Sakhalin hot spring.</title>
        <authorList>
            <person name="Khomyakova M.A."/>
            <person name="Merkel A.Y."/>
            <person name="Novikov A."/>
            <person name="Bonch-Osmolovskaya E.A."/>
            <person name="Slobodkin A.I."/>
        </authorList>
    </citation>
    <scope>NUCLEOTIDE SEQUENCE [LARGE SCALE GENOMIC DNA]</scope>
    <source>
        <strain evidence="2 3">A05MB</strain>
    </source>
</reference>
<keyword evidence="3" id="KW-1185">Reference proteome</keyword>
<evidence type="ECO:0000313" key="2">
    <source>
        <dbReference type="EMBL" id="TZE82440.1"/>
    </source>
</evidence>